<accession>A0A8S5Q3R0</accession>
<reference evidence="2" key="1">
    <citation type="journal article" date="2021" name="Proc. Natl. Acad. Sci. U.S.A.">
        <title>A Catalog of Tens of Thousands of Viruses from Human Metagenomes Reveals Hidden Associations with Chronic Diseases.</title>
        <authorList>
            <person name="Tisza M.J."/>
            <person name="Buck C.B."/>
        </authorList>
    </citation>
    <scope>NUCLEOTIDE SEQUENCE</scope>
    <source>
        <strain evidence="2">CtLqe90</strain>
    </source>
</reference>
<proteinExistence type="predicted"/>
<keyword evidence="1" id="KW-0472">Membrane</keyword>
<sequence length="40" mass="4599">MSKLHQTINLMSFNHLGGFVFYVSLYSQRFITSAFALNSK</sequence>
<organism evidence="2">
    <name type="scientific">Siphoviridae sp. ctLqe90</name>
    <dbReference type="NCBI Taxonomy" id="2825456"/>
    <lineage>
        <taxon>Viruses</taxon>
        <taxon>Duplodnaviria</taxon>
        <taxon>Heunggongvirae</taxon>
        <taxon>Uroviricota</taxon>
        <taxon>Caudoviricetes</taxon>
    </lineage>
</organism>
<name>A0A8S5Q3R0_9CAUD</name>
<feature type="transmembrane region" description="Helical" evidence="1">
    <location>
        <begin position="19"/>
        <end position="37"/>
    </location>
</feature>
<protein>
    <submittedName>
        <fullName evidence="2">Uncharacterized protein</fullName>
    </submittedName>
</protein>
<keyword evidence="1" id="KW-1133">Transmembrane helix</keyword>
<dbReference type="EMBL" id="BK015564">
    <property type="protein sequence ID" value="DAE13293.1"/>
    <property type="molecule type" value="Genomic_DNA"/>
</dbReference>
<keyword evidence="1" id="KW-0812">Transmembrane</keyword>
<evidence type="ECO:0000256" key="1">
    <source>
        <dbReference type="SAM" id="Phobius"/>
    </source>
</evidence>
<evidence type="ECO:0000313" key="2">
    <source>
        <dbReference type="EMBL" id="DAE13293.1"/>
    </source>
</evidence>